<dbReference type="Proteomes" id="UP000297643">
    <property type="component" value="Unassembled WGS sequence"/>
</dbReference>
<proteinExistence type="predicted"/>
<keyword evidence="2" id="KW-0678">Repressor</keyword>
<dbReference type="PRINTS" id="PR00037">
    <property type="entry name" value="HTHLACR"/>
</dbReference>
<dbReference type="InterPro" id="IPR050313">
    <property type="entry name" value="Carb_Metab_HTH_regulators"/>
</dbReference>
<evidence type="ECO:0000256" key="3">
    <source>
        <dbReference type="ARBA" id="ARBA00023015"/>
    </source>
</evidence>
<accession>A0A4R8W2G0</accession>
<dbReference type="PANTHER" id="PTHR30363">
    <property type="entry name" value="HTH-TYPE TRANSCRIPTIONAL REGULATOR SRLR-RELATED"/>
    <property type="match status" value="1"/>
</dbReference>
<evidence type="ECO:0000259" key="7">
    <source>
        <dbReference type="PROSITE" id="PS51000"/>
    </source>
</evidence>
<feature type="domain" description="HTH deoR-type" evidence="7">
    <location>
        <begin position="3"/>
        <end position="58"/>
    </location>
</feature>
<keyword evidence="9" id="KW-1185">Reference proteome</keyword>
<dbReference type="AlphaFoldDB" id="A0A4R8W2G0"/>
<comment type="caution">
    <text evidence="8">The sequence shown here is derived from an EMBL/GenBank/DDBJ whole genome shotgun (WGS) entry which is preliminary data.</text>
</comment>
<evidence type="ECO:0000256" key="1">
    <source>
        <dbReference type="ARBA" id="ARBA00021390"/>
    </source>
</evidence>
<dbReference type="GO" id="GO:0003677">
    <property type="term" value="F:DNA binding"/>
    <property type="evidence" value="ECO:0007669"/>
    <property type="project" value="UniProtKB-KW"/>
</dbReference>
<evidence type="ECO:0000256" key="5">
    <source>
        <dbReference type="ARBA" id="ARBA00023163"/>
    </source>
</evidence>
<evidence type="ECO:0000256" key="6">
    <source>
        <dbReference type="ARBA" id="ARBA00024937"/>
    </source>
</evidence>
<keyword evidence="3" id="KW-0805">Transcription regulation</keyword>
<dbReference type="Gene3D" id="3.40.50.1360">
    <property type="match status" value="1"/>
</dbReference>
<dbReference type="GO" id="GO:0003700">
    <property type="term" value="F:DNA-binding transcription factor activity"/>
    <property type="evidence" value="ECO:0007669"/>
    <property type="project" value="InterPro"/>
</dbReference>
<dbReference type="PANTHER" id="PTHR30363:SF4">
    <property type="entry name" value="GLYCEROL-3-PHOSPHATE REGULON REPRESSOR"/>
    <property type="match status" value="1"/>
</dbReference>
<dbReference type="InterPro" id="IPR001034">
    <property type="entry name" value="DeoR_HTH"/>
</dbReference>
<dbReference type="InterPro" id="IPR037171">
    <property type="entry name" value="NagB/RpiA_transferase-like"/>
</dbReference>
<dbReference type="InterPro" id="IPR018356">
    <property type="entry name" value="Tscrpt_reg_HTH_DeoR_CS"/>
</dbReference>
<evidence type="ECO:0000313" key="9">
    <source>
        <dbReference type="Proteomes" id="UP000297643"/>
    </source>
</evidence>
<sequence>MFAEERQALIIDLVSSSSRVTVNELATRFDITPETVRRDLDTLEGARQLRRVHGGAVALDRLSMSEQSLEERQTQHHDEKVRIAAAAFTLIPASQTGSILLDAGTTTELLADLLVDWAPADPGDELLVITNAVPIATKLAGNDDIQLYILGGRVRGLTRAVVGPSTIAQLDALRPDIGFVGANGVHAEFGFSTPDAVESAVKTAIVRSARRVVALADSSKLDKETLLRFAALGEIDVLITDAPPSLELAAALAAADVEVVIA</sequence>
<comment type="function">
    <text evidence="6">Repressor of the lactose catabolism operon. Galactose-6-phosphate is the inducer.</text>
</comment>
<dbReference type="PROSITE" id="PS00894">
    <property type="entry name" value="HTH_DEOR_1"/>
    <property type="match status" value="1"/>
</dbReference>
<name>A0A4R8W2G0_9MICO</name>
<dbReference type="SUPFAM" id="SSF46785">
    <property type="entry name" value="Winged helix' DNA-binding domain"/>
    <property type="match status" value="1"/>
</dbReference>
<dbReference type="SUPFAM" id="SSF100950">
    <property type="entry name" value="NagB/RpiA/CoA transferase-like"/>
    <property type="match status" value="1"/>
</dbReference>
<reference evidence="8 9" key="1">
    <citation type="submission" date="2019-03" db="EMBL/GenBank/DDBJ databases">
        <title>Genomics of glacier-inhabiting Cryobacterium strains.</title>
        <authorList>
            <person name="Liu Q."/>
            <person name="Xin Y.-H."/>
        </authorList>
    </citation>
    <scope>NUCLEOTIDE SEQUENCE [LARGE SCALE GENOMIC DNA]</scope>
    <source>
        <strain evidence="8 9">RHLT2-21</strain>
    </source>
</reference>
<dbReference type="SMART" id="SM01134">
    <property type="entry name" value="DeoRC"/>
    <property type="match status" value="1"/>
</dbReference>
<protein>
    <recommendedName>
        <fullName evidence="1">Lactose phosphotransferase system repressor</fullName>
    </recommendedName>
</protein>
<dbReference type="InterPro" id="IPR036388">
    <property type="entry name" value="WH-like_DNA-bd_sf"/>
</dbReference>
<dbReference type="Gene3D" id="1.10.10.10">
    <property type="entry name" value="Winged helix-like DNA-binding domain superfamily/Winged helix DNA-binding domain"/>
    <property type="match status" value="1"/>
</dbReference>
<dbReference type="RefSeq" id="WP_134511025.1">
    <property type="nucleotide sequence ID" value="NZ_SOFM01000052.1"/>
</dbReference>
<organism evidence="8 9">
    <name type="scientific">Cryobacterium mannosilyticum</name>
    <dbReference type="NCBI Taxonomy" id="1259190"/>
    <lineage>
        <taxon>Bacteria</taxon>
        <taxon>Bacillati</taxon>
        <taxon>Actinomycetota</taxon>
        <taxon>Actinomycetes</taxon>
        <taxon>Micrococcales</taxon>
        <taxon>Microbacteriaceae</taxon>
        <taxon>Cryobacterium</taxon>
    </lineage>
</organism>
<dbReference type="SMART" id="SM00420">
    <property type="entry name" value="HTH_DEOR"/>
    <property type="match status" value="1"/>
</dbReference>
<dbReference type="Pfam" id="PF08220">
    <property type="entry name" value="HTH_DeoR"/>
    <property type="match status" value="1"/>
</dbReference>
<keyword evidence="5" id="KW-0804">Transcription</keyword>
<evidence type="ECO:0000313" key="8">
    <source>
        <dbReference type="EMBL" id="TFB99466.1"/>
    </source>
</evidence>
<dbReference type="InterPro" id="IPR036390">
    <property type="entry name" value="WH_DNA-bd_sf"/>
</dbReference>
<evidence type="ECO:0000256" key="2">
    <source>
        <dbReference type="ARBA" id="ARBA00022491"/>
    </source>
</evidence>
<dbReference type="PROSITE" id="PS51000">
    <property type="entry name" value="HTH_DEOR_2"/>
    <property type="match status" value="1"/>
</dbReference>
<gene>
    <name evidence="8" type="ORF">E3O32_16995</name>
</gene>
<evidence type="ECO:0000256" key="4">
    <source>
        <dbReference type="ARBA" id="ARBA00023125"/>
    </source>
</evidence>
<dbReference type="InterPro" id="IPR014036">
    <property type="entry name" value="DeoR-like_C"/>
</dbReference>
<dbReference type="Pfam" id="PF00455">
    <property type="entry name" value="DeoRC"/>
    <property type="match status" value="1"/>
</dbReference>
<keyword evidence="4" id="KW-0238">DNA-binding</keyword>
<dbReference type="EMBL" id="SOFM01000052">
    <property type="protein sequence ID" value="TFB99466.1"/>
    <property type="molecule type" value="Genomic_DNA"/>
</dbReference>